<keyword evidence="7 11" id="KW-1133">Transmembrane helix</keyword>
<dbReference type="GO" id="GO:0005794">
    <property type="term" value="C:Golgi apparatus"/>
    <property type="evidence" value="ECO:0007669"/>
    <property type="project" value="TreeGrafter"/>
</dbReference>
<evidence type="ECO:0000256" key="7">
    <source>
        <dbReference type="ARBA" id="ARBA00022989"/>
    </source>
</evidence>
<evidence type="ECO:0000256" key="11">
    <source>
        <dbReference type="SAM" id="Phobius"/>
    </source>
</evidence>
<dbReference type="PANTHER" id="PTHR45909">
    <property type="entry name" value="ADP-RIBOSYLATION FACTOR-RELATED PROTEIN 1"/>
    <property type="match status" value="1"/>
</dbReference>
<protein>
    <recommendedName>
        <fullName evidence="3">Signal recognition particle receptor subunit beta</fullName>
    </recommendedName>
</protein>
<keyword evidence="13" id="KW-1185">Reference proteome</keyword>
<dbReference type="GO" id="GO:0005525">
    <property type="term" value="F:GTP binding"/>
    <property type="evidence" value="ECO:0007669"/>
    <property type="project" value="UniProtKB-KW"/>
</dbReference>
<evidence type="ECO:0000256" key="5">
    <source>
        <dbReference type="ARBA" id="ARBA00022741"/>
    </source>
</evidence>
<accession>A0A9W4WVI3</accession>
<comment type="subcellular location">
    <subcellularLocation>
        <location evidence="1">Endoplasmic reticulum membrane</location>
        <topology evidence="1">Single-pass membrane protein</topology>
    </subcellularLocation>
</comment>
<dbReference type="InterPro" id="IPR005225">
    <property type="entry name" value="Small_GTP-bd"/>
</dbReference>
<dbReference type="GO" id="GO:0034067">
    <property type="term" value="P:protein localization to Golgi apparatus"/>
    <property type="evidence" value="ECO:0007669"/>
    <property type="project" value="TreeGrafter"/>
</dbReference>
<name>A0A9W4WVI3_9GLOM</name>
<dbReference type="SMART" id="SM00177">
    <property type="entry name" value="ARF"/>
    <property type="match status" value="1"/>
</dbReference>
<keyword evidence="8" id="KW-0342">GTP-binding</keyword>
<comment type="caution">
    <text evidence="12">The sequence shown here is derived from an EMBL/GenBank/DDBJ whole genome shotgun (WGS) entry which is preliminary data.</text>
</comment>
<dbReference type="NCBIfam" id="TIGR00231">
    <property type="entry name" value="small_GTP"/>
    <property type="match status" value="1"/>
</dbReference>
<dbReference type="GO" id="GO:0005789">
    <property type="term" value="C:endoplasmic reticulum membrane"/>
    <property type="evidence" value="ECO:0007669"/>
    <property type="project" value="UniProtKB-SubCell"/>
</dbReference>
<dbReference type="CDD" id="cd04105">
    <property type="entry name" value="SR_beta"/>
    <property type="match status" value="1"/>
</dbReference>
<evidence type="ECO:0000256" key="2">
    <source>
        <dbReference type="ARBA" id="ARBA00005619"/>
    </source>
</evidence>
<keyword evidence="9 11" id="KW-0472">Membrane</keyword>
<dbReference type="Proteomes" id="UP001153678">
    <property type="component" value="Unassembled WGS sequence"/>
</dbReference>
<evidence type="ECO:0000256" key="8">
    <source>
        <dbReference type="ARBA" id="ARBA00023134"/>
    </source>
</evidence>
<reference evidence="12" key="1">
    <citation type="submission" date="2022-08" db="EMBL/GenBank/DDBJ databases">
        <authorList>
            <person name="Kallberg Y."/>
            <person name="Tangrot J."/>
            <person name="Rosling A."/>
        </authorList>
    </citation>
    <scope>NUCLEOTIDE SEQUENCE</scope>
    <source>
        <strain evidence="12">Wild A</strain>
    </source>
</reference>
<evidence type="ECO:0000313" key="12">
    <source>
        <dbReference type="EMBL" id="CAI2182134.1"/>
    </source>
</evidence>
<dbReference type="AlphaFoldDB" id="A0A9W4WVI3"/>
<evidence type="ECO:0000256" key="1">
    <source>
        <dbReference type="ARBA" id="ARBA00004389"/>
    </source>
</evidence>
<gene>
    <name evidence="12" type="ORF">FWILDA_LOCUS10430</name>
</gene>
<comment type="similarity">
    <text evidence="2">Belongs to the SRP receptor beta subunit family.</text>
</comment>
<dbReference type="GO" id="GO:0006886">
    <property type="term" value="P:intracellular protein transport"/>
    <property type="evidence" value="ECO:0007669"/>
    <property type="project" value="TreeGrafter"/>
</dbReference>
<dbReference type="InterPro" id="IPR019009">
    <property type="entry name" value="SRP_receptor_beta_su"/>
</dbReference>
<dbReference type="GO" id="GO:0043001">
    <property type="term" value="P:Golgi to plasma membrane protein transport"/>
    <property type="evidence" value="ECO:0007669"/>
    <property type="project" value="TreeGrafter"/>
</dbReference>
<dbReference type="Gene3D" id="3.40.50.300">
    <property type="entry name" value="P-loop containing nucleotide triphosphate hydrolases"/>
    <property type="match status" value="1"/>
</dbReference>
<dbReference type="GO" id="GO:0003924">
    <property type="term" value="F:GTPase activity"/>
    <property type="evidence" value="ECO:0007669"/>
    <property type="project" value="TreeGrafter"/>
</dbReference>
<dbReference type="OrthoDB" id="41266at2759"/>
<dbReference type="PANTHER" id="PTHR45909:SF1">
    <property type="entry name" value="ADP-RIBOSYLATION FACTOR-RELATED PROTEIN 1"/>
    <property type="match status" value="1"/>
</dbReference>
<keyword evidence="5" id="KW-0547">Nucleotide-binding</keyword>
<evidence type="ECO:0000256" key="10">
    <source>
        <dbReference type="ARBA" id="ARBA00023170"/>
    </source>
</evidence>
<dbReference type="SUPFAM" id="SSF52540">
    <property type="entry name" value="P-loop containing nucleoside triphosphate hydrolases"/>
    <property type="match status" value="1"/>
</dbReference>
<dbReference type="Pfam" id="PF09439">
    <property type="entry name" value="SRPRB"/>
    <property type="match status" value="1"/>
</dbReference>
<evidence type="ECO:0000313" key="13">
    <source>
        <dbReference type="Proteomes" id="UP001153678"/>
    </source>
</evidence>
<dbReference type="InterPro" id="IPR027417">
    <property type="entry name" value="P-loop_NTPase"/>
</dbReference>
<keyword evidence="6" id="KW-0256">Endoplasmic reticulum</keyword>
<keyword evidence="4 11" id="KW-0812">Transmembrane</keyword>
<proteinExistence type="inferred from homology"/>
<organism evidence="12 13">
    <name type="scientific">Funneliformis geosporum</name>
    <dbReference type="NCBI Taxonomy" id="1117311"/>
    <lineage>
        <taxon>Eukaryota</taxon>
        <taxon>Fungi</taxon>
        <taxon>Fungi incertae sedis</taxon>
        <taxon>Mucoromycota</taxon>
        <taxon>Glomeromycotina</taxon>
        <taxon>Glomeromycetes</taxon>
        <taxon>Glomerales</taxon>
        <taxon>Glomeraceae</taxon>
        <taxon>Funneliformis</taxon>
    </lineage>
</organism>
<dbReference type="EMBL" id="CAMKVN010002675">
    <property type="protein sequence ID" value="CAI2182134.1"/>
    <property type="molecule type" value="Genomic_DNA"/>
</dbReference>
<keyword evidence="10" id="KW-0675">Receptor</keyword>
<dbReference type="InterPro" id="IPR024156">
    <property type="entry name" value="Small_GTPase_ARF"/>
</dbReference>
<sequence length="239" mass="27520">MEFSTSTWVILTILVTAIISIAFKVLNDRSKKNTFIILGLSDSGKTSLFIKLRYGEQVQTHTSMKENEGYIKLEDDGDPLTKVPIHFVDVPGHEKLRFRFSDFIPITRGIIFIIDSSTCVKNVRSIAEYLYDIFSNKDVIKHHIPTLIACNKSDMITALPPERIQTILENELNQLRNTRTSALDHQDTSITDNVEFLGYENEIFKFEHLENEIRIEKCSVDKNEFKGIKTWVAEVYEGR</sequence>
<feature type="transmembrane region" description="Helical" evidence="11">
    <location>
        <begin position="6"/>
        <end position="26"/>
    </location>
</feature>
<evidence type="ECO:0000256" key="4">
    <source>
        <dbReference type="ARBA" id="ARBA00022692"/>
    </source>
</evidence>
<evidence type="ECO:0000256" key="6">
    <source>
        <dbReference type="ARBA" id="ARBA00022824"/>
    </source>
</evidence>
<evidence type="ECO:0000256" key="3">
    <source>
        <dbReference type="ARBA" id="ARBA00020256"/>
    </source>
</evidence>
<evidence type="ECO:0000256" key="9">
    <source>
        <dbReference type="ARBA" id="ARBA00023136"/>
    </source>
</evidence>